<dbReference type="RefSeq" id="WP_345715551.1">
    <property type="nucleotide sequence ID" value="NZ_BAABFP010000002.1"/>
</dbReference>
<dbReference type="Pfam" id="PF13404">
    <property type="entry name" value="HTH_AsnC-type"/>
    <property type="match status" value="1"/>
</dbReference>
<dbReference type="SMART" id="SM00344">
    <property type="entry name" value="HTH_ASNC"/>
    <property type="match status" value="1"/>
</dbReference>
<evidence type="ECO:0000313" key="6">
    <source>
        <dbReference type="EMBL" id="MFC6007768.1"/>
    </source>
</evidence>
<feature type="region of interest" description="Disordered" evidence="4">
    <location>
        <begin position="145"/>
        <end position="164"/>
    </location>
</feature>
<evidence type="ECO:0000256" key="3">
    <source>
        <dbReference type="ARBA" id="ARBA00023163"/>
    </source>
</evidence>
<dbReference type="Gene3D" id="3.30.70.920">
    <property type="match status" value="1"/>
</dbReference>
<evidence type="ECO:0000256" key="2">
    <source>
        <dbReference type="ARBA" id="ARBA00023125"/>
    </source>
</evidence>
<dbReference type="PANTHER" id="PTHR30154">
    <property type="entry name" value="LEUCINE-RESPONSIVE REGULATORY PROTEIN"/>
    <property type="match status" value="1"/>
</dbReference>
<evidence type="ECO:0000256" key="1">
    <source>
        <dbReference type="ARBA" id="ARBA00023015"/>
    </source>
</evidence>
<dbReference type="PROSITE" id="PS00519">
    <property type="entry name" value="HTH_ASNC_1"/>
    <property type="match status" value="1"/>
</dbReference>
<dbReference type="InterPro" id="IPR019887">
    <property type="entry name" value="Tscrpt_reg_AsnC/Lrp_C"/>
</dbReference>
<dbReference type="InterPro" id="IPR036390">
    <property type="entry name" value="WH_DNA-bd_sf"/>
</dbReference>
<dbReference type="InterPro" id="IPR019885">
    <property type="entry name" value="Tscrpt_reg_HTH_AsnC-type_CS"/>
</dbReference>
<evidence type="ECO:0000313" key="7">
    <source>
        <dbReference type="Proteomes" id="UP001596189"/>
    </source>
</evidence>
<dbReference type="SUPFAM" id="SSF46785">
    <property type="entry name" value="Winged helix' DNA-binding domain"/>
    <property type="match status" value="1"/>
</dbReference>
<keyword evidence="3" id="KW-0804">Transcription</keyword>
<gene>
    <name evidence="6" type="ORF">ACFQDO_11565</name>
</gene>
<proteinExistence type="predicted"/>
<dbReference type="EMBL" id="JBHSRD010000004">
    <property type="protein sequence ID" value="MFC6007768.1"/>
    <property type="molecule type" value="Genomic_DNA"/>
</dbReference>
<protein>
    <submittedName>
        <fullName evidence="6">Lrp/AsnC family transcriptional regulator</fullName>
    </submittedName>
</protein>
<dbReference type="PROSITE" id="PS50956">
    <property type="entry name" value="HTH_ASNC_2"/>
    <property type="match status" value="1"/>
</dbReference>
<dbReference type="PANTHER" id="PTHR30154:SF53">
    <property type="entry name" value="HTH-TYPE TRANSCRIPTIONAL REGULATOR LRPC"/>
    <property type="match status" value="1"/>
</dbReference>
<dbReference type="Proteomes" id="UP001596189">
    <property type="component" value="Unassembled WGS sequence"/>
</dbReference>
<dbReference type="Pfam" id="PF01037">
    <property type="entry name" value="AsnC_trans_reg"/>
    <property type="match status" value="1"/>
</dbReference>
<feature type="domain" description="HTH asnC-type" evidence="5">
    <location>
        <begin position="1"/>
        <end position="62"/>
    </location>
</feature>
<dbReference type="InterPro" id="IPR036388">
    <property type="entry name" value="WH-like_DNA-bd_sf"/>
</dbReference>
<dbReference type="SUPFAM" id="SSF54909">
    <property type="entry name" value="Dimeric alpha+beta barrel"/>
    <property type="match status" value="1"/>
</dbReference>
<dbReference type="InterPro" id="IPR000485">
    <property type="entry name" value="AsnC-type_HTH_dom"/>
</dbReference>
<evidence type="ECO:0000256" key="4">
    <source>
        <dbReference type="SAM" id="MobiDB-lite"/>
    </source>
</evidence>
<evidence type="ECO:0000259" key="5">
    <source>
        <dbReference type="PROSITE" id="PS50956"/>
    </source>
</evidence>
<name>A0ABW1JGA5_9ACTN</name>
<keyword evidence="7" id="KW-1185">Reference proteome</keyword>
<dbReference type="Gene3D" id="1.10.10.10">
    <property type="entry name" value="Winged helix-like DNA-binding domain superfamily/Winged helix DNA-binding domain"/>
    <property type="match status" value="1"/>
</dbReference>
<accession>A0ABW1JGA5</accession>
<sequence>MDATDRRLVGALRENARASWAELGRLVGMSGPSVQERVRRLEEQGVISGYQAVVSAEAFGLSVSALVDLYQSDDADGDDIVDQLRDILEVEDCWYVAGDENYVVKVRAADVAGLESVISKLRRVRGVSRTRTTVVLATNWEGRSLPAVVEPPDDDESASVGSES</sequence>
<comment type="caution">
    <text evidence="6">The sequence shown here is derived from an EMBL/GenBank/DDBJ whole genome shotgun (WGS) entry which is preliminary data.</text>
</comment>
<reference evidence="7" key="1">
    <citation type="journal article" date="2019" name="Int. J. Syst. Evol. Microbiol.">
        <title>The Global Catalogue of Microorganisms (GCM) 10K type strain sequencing project: providing services to taxonomists for standard genome sequencing and annotation.</title>
        <authorList>
            <consortium name="The Broad Institute Genomics Platform"/>
            <consortium name="The Broad Institute Genome Sequencing Center for Infectious Disease"/>
            <person name="Wu L."/>
            <person name="Ma J."/>
        </authorList>
    </citation>
    <scope>NUCLEOTIDE SEQUENCE [LARGE SCALE GENOMIC DNA]</scope>
    <source>
        <strain evidence="7">KACC 14249</strain>
    </source>
</reference>
<organism evidence="6 7">
    <name type="scientific">Angustibacter luteus</name>
    <dbReference type="NCBI Taxonomy" id="658456"/>
    <lineage>
        <taxon>Bacteria</taxon>
        <taxon>Bacillati</taxon>
        <taxon>Actinomycetota</taxon>
        <taxon>Actinomycetes</taxon>
        <taxon>Kineosporiales</taxon>
        <taxon>Kineosporiaceae</taxon>
    </lineage>
</organism>
<dbReference type="InterPro" id="IPR011008">
    <property type="entry name" value="Dimeric_a/b-barrel"/>
</dbReference>
<keyword evidence="2" id="KW-0238">DNA-binding</keyword>
<dbReference type="PRINTS" id="PR00033">
    <property type="entry name" value="HTHASNC"/>
</dbReference>
<dbReference type="InterPro" id="IPR019888">
    <property type="entry name" value="Tscrpt_reg_AsnC-like"/>
</dbReference>
<keyword evidence="1" id="KW-0805">Transcription regulation</keyword>